<dbReference type="HOGENOM" id="CLU_529986_0_0_1"/>
<feature type="region of interest" description="Disordered" evidence="1">
    <location>
        <begin position="267"/>
        <end position="291"/>
    </location>
</feature>
<organism evidence="3 4">
    <name type="scientific">Dactylellina haptotyla (strain CBS 200.50)</name>
    <name type="common">Nematode-trapping fungus</name>
    <name type="synonym">Monacrosporium haptotylum</name>
    <dbReference type="NCBI Taxonomy" id="1284197"/>
    <lineage>
        <taxon>Eukaryota</taxon>
        <taxon>Fungi</taxon>
        <taxon>Dikarya</taxon>
        <taxon>Ascomycota</taxon>
        <taxon>Pezizomycotina</taxon>
        <taxon>Orbiliomycetes</taxon>
        <taxon>Orbiliales</taxon>
        <taxon>Orbiliaceae</taxon>
        <taxon>Dactylellina</taxon>
    </lineage>
</organism>
<dbReference type="InterPro" id="IPR041260">
    <property type="entry name" value="Sld7_C"/>
</dbReference>
<evidence type="ECO:0000313" key="3">
    <source>
        <dbReference type="EMBL" id="EPS40645.1"/>
    </source>
</evidence>
<dbReference type="AlphaFoldDB" id="S8ACC4"/>
<keyword evidence="4" id="KW-1185">Reference proteome</keyword>
<dbReference type="OrthoDB" id="4205424at2759"/>
<dbReference type="OMA" id="ETTEYLM"/>
<evidence type="ECO:0000256" key="1">
    <source>
        <dbReference type="SAM" id="MobiDB-lite"/>
    </source>
</evidence>
<dbReference type="eggNOG" id="ENOG502S7PV">
    <property type="taxonomic scope" value="Eukaryota"/>
</dbReference>
<name>S8ACC4_DACHA</name>
<reference evidence="4" key="2">
    <citation type="submission" date="2013-04" db="EMBL/GenBank/DDBJ databases">
        <title>Genomic mechanisms accounting for the adaptation to parasitism in nematode-trapping fungi.</title>
        <authorList>
            <person name="Ahren D.G."/>
        </authorList>
    </citation>
    <scope>NUCLEOTIDE SEQUENCE [LARGE SCALE GENOMIC DNA]</scope>
    <source>
        <strain evidence="4">CBS 200.50</strain>
    </source>
</reference>
<reference evidence="3 4" key="1">
    <citation type="journal article" date="2013" name="PLoS Genet.">
        <title>Genomic mechanisms accounting for the adaptation to parasitism in nematode-trapping fungi.</title>
        <authorList>
            <person name="Meerupati T."/>
            <person name="Andersson K.M."/>
            <person name="Friman E."/>
            <person name="Kumar D."/>
            <person name="Tunlid A."/>
            <person name="Ahren D."/>
        </authorList>
    </citation>
    <scope>NUCLEOTIDE SEQUENCE [LARGE SCALE GENOMIC DNA]</scope>
    <source>
        <strain evidence="3 4">CBS 200.50</strain>
    </source>
</reference>
<dbReference type="EMBL" id="AQGS01000285">
    <property type="protein sequence ID" value="EPS40645.1"/>
    <property type="molecule type" value="Genomic_DNA"/>
</dbReference>
<proteinExistence type="predicted"/>
<comment type="caution">
    <text evidence="3">The sequence shown here is derived from an EMBL/GenBank/DDBJ whole genome shotgun (WGS) entry which is preliminary data.</text>
</comment>
<protein>
    <recommendedName>
        <fullName evidence="2">Sld7 C-terminal domain-containing protein</fullName>
    </recommendedName>
</protein>
<accession>S8ACC4</accession>
<sequence>MITKSLWKGSIALPDGLPQAVLENVELLSGTVTNTKPLNSNTNSENALFSDAQLRLQAVVDAAKVPLWLSCGPSFEVQTESEATANFFASIFVQQSSRSHSADPEDGEDAIVTEYQPTQKALVIRIIYNNSPEETEKPNITELVLFGTLATSTPPPESTALNDESQQTPTLPPSLSVYALPLSSRLAKEKKLHAGVKMEPLESGKAKFLAPIIGRKRKADIIFDEYDKKKAYYATLPPGLRRSWHSRSNSFTLPKDENEPATNNINIANGDSQKGLLSRSIGPGGSHEFRRTISDDPRLRRERSQSILTTRFREVAEKNGGRDVSAKPLMRTGSDLGILRRSDSFNISRTQNQTPDVIKSEFSNSTISLAAGSSTTAAAANKFAERNKTTAQKLIMASMRLYGFTRARPGEVKIESEEEEYKTVFHTTLRSLTVSLRKSWNTEVISVTKLKETTEYLMKVFVGGAGLFQGSSDKEEEDREDDNPFRKSTIGRRSDSGRRSVILGRDDTTLVEESLLGDSQADLDASQVIGIDD</sequence>
<feature type="region of interest" description="Disordered" evidence="1">
    <location>
        <begin position="471"/>
        <end position="499"/>
    </location>
</feature>
<gene>
    <name evidence="3" type="ORF">H072_5465</name>
</gene>
<dbReference type="Proteomes" id="UP000015100">
    <property type="component" value="Unassembled WGS sequence"/>
</dbReference>
<dbReference type="Pfam" id="PF18596">
    <property type="entry name" value="Sld7_C"/>
    <property type="match status" value="1"/>
</dbReference>
<evidence type="ECO:0000259" key="2">
    <source>
        <dbReference type="Pfam" id="PF18596"/>
    </source>
</evidence>
<feature type="domain" description="Sld7 C-terminal" evidence="2">
    <location>
        <begin position="385"/>
        <end position="462"/>
    </location>
</feature>
<evidence type="ECO:0000313" key="4">
    <source>
        <dbReference type="Proteomes" id="UP000015100"/>
    </source>
</evidence>